<feature type="domain" description="Response regulatory" evidence="10">
    <location>
        <begin position="725"/>
        <end position="844"/>
    </location>
</feature>
<keyword evidence="8" id="KW-0732">Signal</keyword>
<evidence type="ECO:0000256" key="1">
    <source>
        <dbReference type="ARBA" id="ARBA00000085"/>
    </source>
</evidence>
<dbReference type="Gene3D" id="3.40.50.2300">
    <property type="match status" value="1"/>
</dbReference>
<feature type="transmembrane region" description="Helical" evidence="7">
    <location>
        <begin position="433"/>
        <end position="452"/>
    </location>
</feature>
<name>A0ABP3I6Z9_9CAUL</name>
<feature type="signal peptide" evidence="8">
    <location>
        <begin position="1"/>
        <end position="28"/>
    </location>
</feature>
<proteinExistence type="predicted"/>
<dbReference type="InterPro" id="IPR011006">
    <property type="entry name" value="CheY-like_superfamily"/>
</dbReference>
<dbReference type="CDD" id="cd17546">
    <property type="entry name" value="REC_hyHK_CKI1_RcsC-like"/>
    <property type="match status" value="1"/>
</dbReference>
<organism evidence="11 12">
    <name type="scientific">Brevundimonas terrae</name>
    <dbReference type="NCBI Taxonomy" id="363631"/>
    <lineage>
        <taxon>Bacteria</taxon>
        <taxon>Pseudomonadati</taxon>
        <taxon>Pseudomonadota</taxon>
        <taxon>Alphaproteobacteria</taxon>
        <taxon>Caulobacterales</taxon>
        <taxon>Caulobacteraceae</taxon>
        <taxon>Brevundimonas</taxon>
    </lineage>
</organism>
<evidence type="ECO:0000256" key="7">
    <source>
        <dbReference type="SAM" id="Phobius"/>
    </source>
</evidence>
<dbReference type="Gene3D" id="1.10.287.130">
    <property type="match status" value="1"/>
</dbReference>
<evidence type="ECO:0000256" key="6">
    <source>
        <dbReference type="PROSITE-ProRule" id="PRU00169"/>
    </source>
</evidence>
<dbReference type="Pfam" id="PF02518">
    <property type="entry name" value="HATPase_c"/>
    <property type="match status" value="1"/>
</dbReference>
<keyword evidence="3 6" id="KW-0597">Phosphoprotein</keyword>
<comment type="catalytic activity">
    <reaction evidence="1">
        <text>ATP + protein L-histidine = ADP + protein N-phospho-L-histidine.</text>
        <dbReference type="EC" id="2.7.13.3"/>
    </reaction>
</comment>
<gene>
    <name evidence="11" type="ORF">GCM10009093_17740</name>
</gene>
<evidence type="ECO:0000256" key="2">
    <source>
        <dbReference type="ARBA" id="ARBA00012438"/>
    </source>
</evidence>
<dbReference type="InterPro" id="IPR003594">
    <property type="entry name" value="HATPase_dom"/>
</dbReference>
<dbReference type="Gene3D" id="3.30.565.10">
    <property type="entry name" value="Histidine kinase-like ATPase, C-terminal domain"/>
    <property type="match status" value="1"/>
</dbReference>
<reference evidence="12" key="1">
    <citation type="journal article" date="2019" name="Int. J. Syst. Evol. Microbiol.">
        <title>The Global Catalogue of Microorganisms (GCM) 10K type strain sequencing project: providing services to taxonomists for standard genome sequencing and annotation.</title>
        <authorList>
            <consortium name="The Broad Institute Genomics Platform"/>
            <consortium name="The Broad Institute Genome Sequencing Center for Infectious Disease"/>
            <person name="Wu L."/>
            <person name="Ma J."/>
        </authorList>
    </citation>
    <scope>NUCLEOTIDE SEQUENCE [LARGE SCALE GENOMIC DNA]</scope>
    <source>
        <strain evidence="12">JCM 13476</strain>
    </source>
</reference>
<evidence type="ECO:0000256" key="8">
    <source>
        <dbReference type="SAM" id="SignalP"/>
    </source>
</evidence>
<dbReference type="PROSITE" id="PS50110">
    <property type="entry name" value="RESPONSE_REGULATORY"/>
    <property type="match status" value="1"/>
</dbReference>
<dbReference type="Proteomes" id="UP001500791">
    <property type="component" value="Unassembled WGS sequence"/>
</dbReference>
<dbReference type="SUPFAM" id="SSF55874">
    <property type="entry name" value="ATPase domain of HSP90 chaperone/DNA topoisomerase II/histidine kinase"/>
    <property type="match status" value="1"/>
</dbReference>
<dbReference type="Pfam" id="PF00512">
    <property type="entry name" value="HisKA"/>
    <property type="match status" value="1"/>
</dbReference>
<dbReference type="PANTHER" id="PTHR43047">
    <property type="entry name" value="TWO-COMPONENT HISTIDINE PROTEIN KINASE"/>
    <property type="match status" value="1"/>
</dbReference>
<feature type="domain" description="Histidine kinase" evidence="9">
    <location>
        <begin position="481"/>
        <end position="698"/>
    </location>
</feature>
<dbReference type="RefSeq" id="WP_167176913.1">
    <property type="nucleotide sequence ID" value="NZ_BAAAEJ010000007.1"/>
</dbReference>
<dbReference type="PRINTS" id="PR00344">
    <property type="entry name" value="BCTRLSENSOR"/>
</dbReference>
<dbReference type="SMART" id="SM00387">
    <property type="entry name" value="HATPase_c"/>
    <property type="match status" value="1"/>
</dbReference>
<dbReference type="SMART" id="SM00388">
    <property type="entry name" value="HisKA"/>
    <property type="match status" value="1"/>
</dbReference>
<dbReference type="InterPro" id="IPR036097">
    <property type="entry name" value="HisK_dim/P_sf"/>
</dbReference>
<dbReference type="SUPFAM" id="SSF52172">
    <property type="entry name" value="CheY-like"/>
    <property type="match status" value="1"/>
</dbReference>
<evidence type="ECO:0000256" key="5">
    <source>
        <dbReference type="ARBA" id="ARBA00022777"/>
    </source>
</evidence>
<keyword evidence="4" id="KW-0808">Transferase</keyword>
<keyword evidence="5" id="KW-0418">Kinase</keyword>
<sequence>MFRADVFSRVACLSTAMLLVAAPQNASGAVGDIMSMSGPMSGPAAIRGKDSSALDYALAVKQRAMATDFAALEQYGLAAMSRATPDNMGRLQHLTVMMSEQGEYEAASLWNARLRQLATQGHDNVYLGLVEINDVTIRHQRDKSVSMADVDALIDRYGGTVAGHRAKILKARLLIDNKQAPAAMALLRDVYRDLPVDRHGDRGIEVQLLSHVGLAHSQLFDVAGYLKAMRRAERAMASSGYPWPDYEAVNNLSLALAYVGRYDEAYQAMRIYQALAERTDTPMRRAMAGSLCGYVAVTRDDWPAVLACYEPFRPALDVPVVMAQSILPRRAVGYARTGQLALAQKDIREIRRRIDAGQMKFTAPVHRAEAEVMIAAGDYRRGIKALRDYHLSQYRRATQRSANVMEEVVVDIDEQLQQAHHQNELRARTIATLWWLMGAVTVLIAGLILLLLRQRRMSKALQKAHAREREENARRSQFFADVSHEIRTPLNGVVAMADALRKENLPRDVAEKVRLIATSSEMLNRLLSDVLDNAKMEAGELTIEARPFDLAQLVRDVAALWRSKAEARDLKLSLQTDLGCSHWVCGDAVRLGEVLNNLISNALKFTPEGRILLSVVKMPDGQCLFVVTDTGIGFDEGSDGHIFERYRQADGTISNRFGGTGLGLSISSNLVKMMGGRLNAASKPGEGAQFWFSLPLPETYERTVAQSGHDEDCGAERSSDTKMLRVLIVDDNLVNRNIIGILLSGDEYRLDYATNGLEAVEATANRTFDVILMDVQMPVMDGLEAVRRIRMSEQETGASPAAIVVCSANDDAEDRKRAIEAGADGYVAKPIVLAQLLGAMNSAIRIRARHAQNKAADIMDLALD</sequence>
<dbReference type="InterPro" id="IPR004358">
    <property type="entry name" value="Sig_transdc_His_kin-like_C"/>
</dbReference>
<evidence type="ECO:0000313" key="12">
    <source>
        <dbReference type="Proteomes" id="UP001500791"/>
    </source>
</evidence>
<keyword evidence="7" id="KW-1133">Transmembrane helix</keyword>
<dbReference type="SUPFAM" id="SSF47384">
    <property type="entry name" value="Homodimeric domain of signal transducing histidine kinase"/>
    <property type="match status" value="1"/>
</dbReference>
<comment type="caution">
    <text evidence="11">The sequence shown here is derived from an EMBL/GenBank/DDBJ whole genome shotgun (WGS) entry which is preliminary data.</text>
</comment>
<dbReference type="CDD" id="cd00082">
    <property type="entry name" value="HisKA"/>
    <property type="match status" value="1"/>
</dbReference>
<dbReference type="InterPro" id="IPR003661">
    <property type="entry name" value="HisK_dim/P_dom"/>
</dbReference>
<dbReference type="Pfam" id="PF00072">
    <property type="entry name" value="Response_reg"/>
    <property type="match status" value="1"/>
</dbReference>
<dbReference type="PROSITE" id="PS50109">
    <property type="entry name" value="HIS_KIN"/>
    <property type="match status" value="1"/>
</dbReference>
<dbReference type="SMART" id="SM00448">
    <property type="entry name" value="REC"/>
    <property type="match status" value="1"/>
</dbReference>
<accession>A0ABP3I6Z9</accession>
<keyword evidence="7" id="KW-0812">Transmembrane</keyword>
<dbReference type="CDD" id="cd16922">
    <property type="entry name" value="HATPase_EvgS-ArcB-TorS-like"/>
    <property type="match status" value="1"/>
</dbReference>
<evidence type="ECO:0000259" key="10">
    <source>
        <dbReference type="PROSITE" id="PS50110"/>
    </source>
</evidence>
<feature type="chain" id="PRO_5046179619" description="histidine kinase" evidence="8">
    <location>
        <begin position="29"/>
        <end position="864"/>
    </location>
</feature>
<feature type="modified residue" description="4-aspartylphosphate" evidence="6">
    <location>
        <position position="774"/>
    </location>
</feature>
<evidence type="ECO:0000313" key="11">
    <source>
        <dbReference type="EMBL" id="GAA0391589.1"/>
    </source>
</evidence>
<protein>
    <recommendedName>
        <fullName evidence="2">histidine kinase</fullName>
        <ecNumber evidence="2">2.7.13.3</ecNumber>
    </recommendedName>
</protein>
<evidence type="ECO:0000256" key="4">
    <source>
        <dbReference type="ARBA" id="ARBA00022679"/>
    </source>
</evidence>
<dbReference type="InterPro" id="IPR005467">
    <property type="entry name" value="His_kinase_dom"/>
</dbReference>
<dbReference type="EC" id="2.7.13.3" evidence="2"/>
<dbReference type="EMBL" id="BAAAEJ010000007">
    <property type="protein sequence ID" value="GAA0391589.1"/>
    <property type="molecule type" value="Genomic_DNA"/>
</dbReference>
<evidence type="ECO:0000256" key="3">
    <source>
        <dbReference type="ARBA" id="ARBA00022553"/>
    </source>
</evidence>
<keyword evidence="7" id="KW-0472">Membrane</keyword>
<evidence type="ECO:0000259" key="9">
    <source>
        <dbReference type="PROSITE" id="PS50109"/>
    </source>
</evidence>
<keyword evidence="12" id="KW-1185">Reference proteome</keyword>
<dbReference type="InterPro" id="IPR001789">
    <property type="entry name" value="Sig_transdc_resp-reg_receiver"/>
</dbReference>
<dbReference type="InterPro" id="IPR036890">
    <property type="entry name" value="HATPase_C_sf"/>
</dbReference>